<dbReference type="SMART" id="SM00448">
    <property type="entry name" value="REC"/>
    <property type="match status" value="1"/>
</dbReference>
<sequence>MTTDAAAAAPARRALVVEDDADVRGLLTTHLRRLGWSVDGAATGEEAVERALAAPPQLVVVDVVLPGISGYDVVQSLRQHPTTRGCEVVMTSMLDLDDVRGPRLQQLGVRGVLAKPFTRRDVVRAVAGLDTPTPLGERP</sequence>
<organism evidence="4 5">
    <name type="scientific">Vallicoccus soli</name>
    <dbReference type="NCBI Taxonomy" id="2339232"/>
    <lineage>
        <taxon>Bacteria</taxon>
        <taxon>Bacillati</taxon>
        <taxon>Actinomycetota</taxon>
        <taxon>Actinomycetes</taxon>
        <taxon>Motilibacterales</taxon>
        <taxon>Vallicoccaceae</taxon>
        <taxon>Vallicoccus</taxon>
    </lineage>
</organism>
<dbReference type="Proteomes" id="UP000265614">
    <property type="component" value="Unassembled WGS sequence"/>
</dbReference>
<dbReference type="PANTHER" id="PTHR44591">
    <property type="entry name" value="STRESS RESPONSE REGULATOR PROTEIN 1"/>
    <property type="match status" value="1"/>
</dbReference>
<name>A0A3A3Z1L9_9ACTN</name>
<evidence type="ECO:0000313" key="4">
    <source>
        <dbReference type="EMBL" id="RJK98140.1"/>
    </source>
</evidence>
<feature type="modified residue" description="4-aspartylphosphate" evidence="2">
    <location>
        <position position="62"/>
    </location>
</feature>
<gene>
    <name evidence="4" type="ORF">D5H78_04260</name>
</gene>
<dbReference type="SUPFAM" id="SSF52172">
    <property type="entry name" value="CheY-like"/>
    <property type="match status" value="1"/>
</dbReference>
<evidence type="ECO:0000256" key="2">
    <source>
        <dbReference type="PROSITE-ProRule" id="PRU00169"/>
    </source>
</evidence>
<dbReference type="InterPro" id="IPR050595">
    <property type="entry name" value="Bact_response_regulator"/>
</dbReference>
<feature type="domain" description="Response regulatory" evidence="3">
    <location>
        <begin position="13"/>
        <end position="130"/>
    </location>
</feature>
<keyword evidence="1 2" id="KW-0597">Phosphoprotein</keyword>
<dbReference type="GO" id="GO:0000160">
    <property type="term" value="P:phosphorelay signal transduction system"/>
    <property type="evidence" value="ECO:0007669"/>
    <property type="project" value="InterPro"/>
</dbReference>
<dbReference type="PANTHER" id="PTHR44591:SF3">
    <property type="entry name" value="RESPONSE REGULATORY DOMAIN-CONTAINING PROTEIN"/>
    <property type="match status" value="1"/>
</dbReference>
<evidence type="ECO:0000256" key="1">
    <source>
        <dbReference type="ARBA" id="ARBA00022553"/>
    </source>
</evidence>
<accession>A0A3A3Z1L9</accession>
<dbReference type="AlphaFoldDB" id="A0A3A3Z1L9"/>
<comment type="caution">
    <text evidence="4">The sequence shown here is derived from an EMBL/GenBank/DDBJ whole genome shotgun (WGS) entry which is preliminary data.</text>
</comment>
<evidence type="ECO:0000259" key="3">
    <source>
        <dbReference type="PROSITE" id="PS50110"/>
    </source>
</evidence>
<dbReference type="CDD" id="cd00156">
    <property type="entry name" value="REC"/>
    <property type="match status" value="1"/>
</dbReference>
<keyword evidence="5" id="KW-1185">Reference proteome</keyword>
<dbReference type="RefSeq" id="WP_119949066.1">
    <property type="nucleotide sequence ID" value="NZ_QZEZ01000001.1"/>
</dbReference>
<dbReference type="InterPro" id="IPR011006">
    <property type="entry name" value="CheY-like_superfamily"/>
</dbReference>
<dbReference type="PROSITE" id="PS50110">
    <property type="entry name" value="RESPONSE_REGULATORY"/>
    <property type="match status" value="1"/>
</dbReference>
<dbReference type="OrthoDB" id="3784905at2"/>
<dbReference type="Pfam" id="PF00072">
    <property type="entry name" value="Response_reg"/>
    <property type="match status" value="1"/>
</dbReference>
<evidence type="ECO:0000313" key="5">
    <source>
        <dbReference type="Proteomes" id="UP000265614"/>
    </source>
</evidence>
<proteinExistence type="predicted"/>
<dbReference type="EMBL" id="QZEZ01000001">
    <property type="protein sequence ID" value="RJK98140.1"/>
    <property type="molecule type" value="Genomic_DNA"/>
</dbReference>
<dbReference type="Gene3D" id="3.40.50.2300">
    <property type="match status" value="1"/>
</dbReference>
<dbReference type="InterPro" id="IPR001789">
    <property type="entry name" value="Sig_transdc_resp-reg_receiver"/>
</dbReference>
<protein>
    <submittedName>
        <fullName evidence="4">Response regulator</fullName>
    </submittedName>
</protein>
<reference evidence="4 5" key="1">
    <citation type="submission" date="2018-09" db="EMBL/GenBank/DDBJ databases">
        <title>YIM 75000 draft genome.</title>
        <authorList>
            <person name="Tang S."/>
            <person name="Feng Y."/>
        </authorList>
    </citation>
    <scope>NUCLEOTIDE SEQUENCE [LARGE SCALE GENOMIC DNA]</scope>
    <source>
        <strain evidence="4 5">YIM 75000</strain>
    </source>
</reference>